<dbReference type="GO" id="GO:0005737">
    <property type="term" value="C:cytoplasm"/>
    <property type="evidence" value="ECO:0007669"/>
    <property type="project" value="TreeGrafter"/>
</dbReference>
<dbReference type="AlphaFoldDB" id="M7SR33"/>
<feature type="active site" description="Proton donor" evidence="7">
    <location>
        <position position="173"/>
    </location>
</feature>
<evidence type="ECO:0000256" key="4">
    <source>
        <dbReference type="ARBA" id="ARBA00022786"/>
    </source>
</evidence>
<dbReference type="PANTHER" id="PTHR10589:SF17">
    <property type="entry name" value="UBIQUITIN CARBOXYL-TERMINAL HYDROLASE"/>
    <property type="match status" value="1"/>
</dbReference>
<dbReference type="CDD" id="cd09616">
    <property type="entry name" value="Peptidase_C12_UCH_L1_L3"/>
    <property type="match status" value="1"/>
</dbReference>
<feature type="domain" description="UCH catalytic" evidence="9">
    <location>
        <begin position="6"/>
        <end position="236"/>
    </location>
</feature>
<dbReference type="GO" id="GO:0016579">
    <property type="term" value="P:protein deubiquitination"/>
    <property type="evidence" value="ECO:0007669"/>
    <property type="project" value="TreeGrafter"/>
</dbReference>
<dbReference type="KEGG" id="ela:UCREL1_6041"/>
<keyword evidence="3 7" id="KW-0645">Protease</keyword>
<dbReference type="PROSITE" id="PS52048">
    <property type="entry name" value="UCH_DOMAIN"/>
    <property type="match status" value="1"/>
</dbReference>
<feature type="site" description="Transition state stabilizer" evidence="7">
    <location>
        <position position="92"/>
    </location>
</feature>
<feature type="site" description="Important for enzyme activity" evidence="7">
    <location>
        <position position="190"/>
    </location>
</feature>
<evidence type="ECO:0000256" key="8">
    <source>
        <dbReference type="RuleBase" id="RU361215"/>
    </source>
</evidence>
<dbReference type="Pfam" id="PF01088">
    <property type="entry name" value="Peptidase_C12"/>
    <property type="match status" value="1"/>
</dbReference>
<dbReference type="HOGENOM" id="CLU_054406_0_2_1"/>
<dbReference type="InterPro" id="IPR001578">
    <property type="entry name" value="Peptidase_C12_UCH"/>
</dbReference>
<keyword evidence="5 7" id="KW-0378">Hydrolase</keyword>
<protein>
    <recommendedName>
        <fullName evidence="8">Ubiquitin carboxyl-terminal hydrolase</fullName>
        <ecNumber evidence="8">3.4.19.12</ecNumber>
    </recommendedName>
</protein>
<dbReference type="GO" id="GO:0004843">
    <property type="term" value="F:cysteine-type deubiquitinase activity"/>
    <property type="evidence" value="ECO:0007669"/>
    <property type="project" value="UniProtKB-UniRule"/>
</dbReference>
<feature type="active site" description="Nucleophile" evidence="7">
    <location>
        <position position="98"/>
    </location>
</feature>
<evidence type="ECO:0000256" key="6">
    <source>
        <dbReference type="ARBA" id="ARBA00022807"/>
    </source>
</evidence>
<dbReference type="EMBL" id="KB706547">
    <property type="protein sequence ID" value="EMR66963.1"/>
    <property type="molecule type" value="Genomic_DNA"/>
</dbReference>
<evidence type="ECO:0000256" key="7">
    <source>
        <dbReference type="PROSITE-ProRule" id="PRU01393"/>
    </source>
</evidence>
<dbReference type="SUPFAM" id="SSF54001">
    <property type="entry name" value="Cysteine proteinases"/>
    <property type="match status" value="1"/>
</dbReference>
<evidence type="ECO:0000256" key="2">
    <source>
        <dbReference type="ARBA" id="ARBA00009326"/>
    </source>
</evidence>
<dbReference type="Gene3D" id="3.40.532.10">
    <property type="entry name" value="Peptidase C12, ubiquitin carboxyl-terminal hydrolase"/>
    <property type="match status" value="1"/>
</dbReference>
<gene>
    <name evidence="10" type="ORF">UCREL1_6041</name>
</gene>
<evidence type="ECO:0000313" key="10">
    <source>
        <dbReference type="EMBL" id="EMR66963.1"/>
    </source>
</evidence>
<evidence type="ECO:0000313" key="11">
    <source>
        <dbReference type="Proteomes" id="UP000012174"/>
    </source>
</evidence>
<dbReference type="InterPro" id="IPR038765">
    <property type="entry name" value="Papain-like_cys_pep_sf"/>
</dbReference>
<dbReference type="InterPro" id="IPR057254">
    <property type="entry name" value="UCH_AS"/>
</dbReference>
<keyword evidence="4 7" id="KW-0833">Ubl conjugation pathway</keyword>
<dbReference type="FunFam" id="3.40.532.10:FF:000006">
    <property type="entry name" value="Ubiquitin carboxyl-terminal hydrolase"/>
    <property type="match status" value="1"/>
</dbReference>
<name>M7SR33_EUTLA</name>
<dbReference type="PANTHER" id="PTHR10589">
    <property type="entry name" value="UBIQUITIN CARBOXYL-TERMINAL HYDROLASE"/>
    <property type="match status" value="1"/>
</dbReference>
<organism evidence="10 11">
    <name type="scientific">Eutypa lata (strain UCR-EL1)</name>
    <name type="common">Grapevine dieback disease fungus</name>
    <name type="synonym">Eutypa armeniacae</name>
    <dbReference type="NCBI Taxonomy" id="1287681"/>
    <lineage>
        <taxon>Eukaryota</taxon>
        <taxon>Fungi</taxon>
        <taxon>Dikarya</taxon>
        <taxon>Ascomycota</taxon>
        <taxon>Pezizomycotina</taxon>
        <taxon>Sordariomycetes</taxon>
        <taxon>Xylariomycetidae</taxon>
        <taxon>Xylariales</taxon>
        <taxon>Diatrypaceae</taxon>
        <taxon>Eutypa</taxon>
    </lineage>
</organism>
<dbReference type="Proteomes" id="UP000012174">
    <property type="component" value="Unassembled WGS sequence"/>
</dbReference>
<dbReference type="MEROPS" id="C12.002"/>
<evidence type="ECO:0000259" key="9">
    <source>
        <dbReference type="PROSITE" id="PS52048"/>
    </source>
</evidence>
<dbReference type="PROSITE" id="PS00140">
    <property type="entry name" value="UCH_1"/>
    <property type="match status" value="1"/>
</dbReference>
<dbReference type="eggNOG" id="KOG1415">
    <property type="taxonomic scope" value="Eukaryota"/>
</dbReference>
<dbReference type="InterPro" id="IPR036959">
    <property type="entry name" value="Peptidase_C12_UCH_sf"/>
</dbReference>
<dbReference type="GO" id="GO:0006511">
    <property type="term" value="P:ubiquitin-dependent protein catabolic process"/>
    <property type="evidence" value="ECO:0007669"/>
    <property type="project" value="UniProtKB-UniRule"/>
</dbReference>
<proteinExistence type="inferred from homology"/>
<dbReference type="OrthoDB" id="427186at2759"/>
<evidence type="ECO:0000256" key="1">
    <source>
        <dbReference type="ARBA" id="ARBA00000707"/>
    </source>
</evidence>
<evidence type="ECO:0000256" key="3">
    <source>
        <dbReference type="ARBA" id="ARBA00022670"/>
    </source>
</evidence>
<reference evidence="11" key="1">
    <citation type="journal article" date="2013" name="Genome Announc.">
        <title>Draft genome sequence of the grapevine dieback fungus Eutypa lata UCR-EL1.</title>
        <authorList>
            <person name="Blanco-Ulate B."/>
            <person name="Rolshausen P.E."/>
            <person name="Cantu D."/>
        </authorList>
    </citation>
    <scope>NUCLEOTIDE SEQUENCE [LARGE SCALE GENOMIC DNA]</scope>
    <source>
        <strain evidence="11">UCR-EL1</strain>
    </source>
</reference>
<dbReference type="EC" id="3.4.19.12" evidence="8"/>
<keyword evidence="11" id="KW-1185">Reference proteome</keyword>
<dbReference type="STRING" id="1287681.M7SR33"/>
<sequence length="237" mass="26791">MKYRKHFIPLESNPELFTKLVHRLGLSTSLQFHDVLSLDDPDLLALIPRPAFALVLVFPTSQPYKTRIAEKDQTVADYTKFGDQEDVMWYRQTINNACGLYGILHAVSNGVAPEFIVPDSHLSKLVEDCKILGPLDRAFVLEEDKELESAYKEVALQGESEAPQNPEDEVDFHYVCFVRSRKDGRLYELDGDRKAPVDWGTFTGDDILSEKGLTVIRQFMRIVESEVGFSLLALAPA</sequence>
<evidence type="ECO:0000256" key="5">
    <source>
        <dbReference type="ARBA" id="ARBA00022801"/>
    </source>
</evidence>
<accession>M7SR33</accession>
<comment type="catalytic activity">
    <reaction evidence="1 7 8">
        <text>Thiol-dependent hydrolysis of ester, thioester, amide, peptide and isopeptide bonds formed by the C-terminal Gly of ubiquitin (a 76-residue protein attached to proteins as an intracellular targeting signal).</text>
        <dbReference type="EC" id="3.4.19.12"/>
    </reaction>
</comment>
<dbReference type="OMA" id="AQTYSKH"/>
<keyword evidence="6 7" id="KW-0788">Thiol protease</keyword>
<dbReference type="PRINTS" id="PR00707">
    <property type="entry name" value="UBCTHYDRLASE"/>
</dbReference>
<comment type="similarity">
    <text evidence="2 7 8">Belongs to the peptidase C12 family.</text>
</comment>